<feature type="domain" description="DNA polymerase alpha/delta/epsilon subunit B" evidence="12">
    <location>
        <begin position="359"/>
        <end position="560"/>
    </location>
</feature>
<feature type="compositionally biased region" description="Gly residues" evidence="11">
    <location>
        <begin position="93"/>
        <end position="107"/>
    </location>
</feature>
<evidence type="ECO:0000256" key="3">
    <source>
        <dbReference type="ARBA" id="ARBA00022705"/>
    </source>
</evidence>
<accession>A0A8C8WLS3</accession>
<dbReference type="AlphaFoldDB" id="A0A8C8WLS3"/>
<dbReference type="Pfam" id="PF04042">
    <property type="entry name" value="DNA_pol_E_B"/>
    <property type="match status" value="1"/>
</dbReference>
<sequence>MSRMGVPEDDSDEGSDVTAGQYRAWGREAHYQPDTRKGRFLLSFSGQQKRAVSSLLLAYRVTGCDAPGTRGRRALGSGAGAQAGLAAPKPGQGPRGGGAIPGRGVAGAGQRPWRQNANMAPERLRNRAVTAFKLRGLLLRGEAVKYLTEALTPISEIELEDALEKIIDAVEKQPLSSNMIERSVVEAAVQECSQSADETMEHIFNIIGAFDIPRFVYSSERKKFLPLLMTNHPAPNLFGTARDKAELFRERYTILHQRTHRHELFTPPVIGSHPDETGSKFQLKTVETLLGSTTKIGDVIVLGMITQLKEAGLKIRCFMSMPSDFHPLNPLVLLGPSNTSVKTSAKLKQLEEENKDAMFVFISDVWLDQGEVLGKLHTMFSGYSPAPPTCFILCGNFSSAPYGKNQVQALKDSLKTLADIICEYPNIHQSSRFVFVPGPEDPGFGSILPRPPLAESITDEFRQRVPFSIFTTNPCRIQYCTQEIIVFREDLVNKMCRNCVRFPSSNLDIPNHFVKTILSQGHLTPLPLYVCPVYWAYDYALRVYPVPDLLVIADKYDPFTVTNTECLCMNPGSFPRSGFSFKVFYPSSKIVEDR</sequence>
<keyword evidence="5" id="KW-0539">Nucleus</keyword>
<gene>
    <name evidence="14" type="primary">POLE2</name>
</gene>
<evidence type="ECO:0000259" key="12">
    <source>
        <dbReference type="Pfam" id="PF04042"/>
    </source>
</evidence>
<evidence type="ECO:0000256" key="11">
    <source>
        <dbReference type="SAM" id="MobiDB-lite"/>
    </source>
</evidence>
<dbReference type="InterPro" id="IPR007185">
    <property type="entry name" value="DNA_pol_a/d/e_bsu"/>
</dbReference>
<protein>
    <recommendedName>
        <fullName evidence="9">DNA polymerase epsilon subunit 2</fullName>
    </recommendedName>
    <alternativeName>
        <fullName evidence="6">DNA polymerase II subunit 2</fullName>
    </alternativeName>
    <alternativeName>
        <fullName evidence="10">DNA polymerase epsilon subunit B</fullName>
    </alternativeName>
</protein>
<dbReference type="FunFam" id="1.10.8.60:FF:000053">
    <property type="entry name" value="DNA polymerase epsilon subunit"/>
    <property type="match status" value="1"/>
</dbReference>
<comment type="subunit">
    <text evidence="8">Component of the DNA polymerase epsilon complex consisting of four subunits: the catalytic subunit POLE and the accessory subunits POLE2, POLE3 and POLE4.</text>
</comment>
<keyword evidence="4" id="KW-0238">DNA-binding</keyword>
<dbReference type="GO" id="GO:0003677">
    <property type="term" value="F:DNA binding"/>
    <property type="evidence" value="ECO:0007669"/>
    <property type="project" value="UniProtKB-KW"/>
</dbReference>
<dbReference type="Gene3D" id="1.10.8.60">
    <property type="match status" value="1"/>
</dbReference>
<evidence type="ECO:0000256" key="10">
    <source>
        <dbReference type="ARBA" id="ARBA00074983"/>
    </source>
</evidence>
<dbReference type="Gene3D" id="3.60.21.60">
    <property type="match status" value="1"/>
</dbReference>
<feature type="domain" description="DNA polymerase epsilon subunit B N-terminal" evidence="13">
    <location>
        <begin position="121"/>
        <end position="192"/>
    </location>
</feature>
<comment type="function">
    <text evidence="7">Accessory component of the DNA polymerase epsilon complex. Participates in DNA repair and in chromosomal DNA replication.</text>
</comment>
<dbReference type="InterPro" id="IPR016266">
    <property type="entry name" value="POLE2"/>
</dbReference>
<evidence type="ECO:0000256" key="6">
    <source>
        <dbReference type="ARBA" id="ARBA00032930"/>
    </source>
</evidence>
<dbReference type="Proteomes" id="UP000694399">
    <property type="component" value="Chromosome B4"/>
</dbReference>
<dbReference type="GO" id="GO:0008622">
    <property type="term" value="C:epsilon DNA polymerase complex"/>
    <property type="evidence" value="ECO:0007669"/>
    <property type="project" value="Ensembl"/>
</dbReference>
<dbReference type="GeneTree" id="ENSGT00390000012435"/>
<evidence type="ECO:0000256" key="5">
    <source>
        <dbReference type="ARBA" id="ARBA00023242"/>
    </source>
</evidence>
<name>A0A8C8WLS3_PANLE</name>
<dbReference type="GO" id="GO:0006261">
    <property type="term" value="P:DNA-templated DNA replication"/>
    <property type="evidence" value="ECO:0007669"/>
    <property type="project" value="Ensembl"/>
</dbReference>
<feature type="region of interest" description="Disordered" evidence="11">
    <location>
        <begin position="72"/>
        <end position="110"/>
    </location>
</feature>
<reference evidence="14" key="3">
    <citation type="submission" date="2025-09" db="UniProtKB">
        <authorList>
            <consortium name="Ensembl"/>
        </authorList>
    </citation>
    <scope>IDENTIFICATION</scope>
</reference>
<comment type="subcellular location">
    <subcellularLocation>
        <location evidence="1">Nucleus</location>
    </subcellularLocation>
</comment>
<feature type="compositionally biased region" description="Low complexity" evidence="11">
    <location>
        <begin position="74"/>
        <end position="92"/>
    </location>
</feature>
<evidence type="ECO:0000313" key="15">
    <source>
        <dbReference type="Proteomes" id="UP000694399"/>
    </source>
</evidence>
<dbReference type="PANTHER" id="PTHR12708:SF0">
    <property type="entry name" value="DNA POLYMERASE EPSILON SUBUNIT 2"/>
    <property type="match status" value="1"/>
</dbReference>
<dbReference type="GO" id="GO:0016604">
    <property type="term" value="C:nuclear body"/>
    <property type="evidence" value="ECO:0007669"/>
    <property type="project" value="Ensembl"/>
</dbReference>
<reference evidence="14" key="1">
    <citation type="journal article" date="2019" name="bioRxiv">
        <title>Long live the king: chromosome-level assembly of the lion (Panthera leo) using linked-read, Hi-C, and long read data.</title>
        <authorList>
            <person name="Armstrong E.E."/>
            <person name="Taylor R.W."/>
            <person name="Miller D.E."/>
            <person name="Kaelin C."/>
            <person name="Barsh G."/>
            <person name="Hadly E.A."/>
            <person name="Petrov D."/>
        </authorList>
    </citation>
    <scope>NUCLEOTIDE SEQUENCE [LARGE SCALE GENOMIC DNA]</scope>
</reference>
<evidence type="ECO:0000256" key="9">
    <source>
        <dbReference type="ARBA" id="ARBA00068387"/>
    </source>
</evidence>
<evidence type="ECO:0000256" key="1">
    <source>
        <dbReference type="ARBA" id="ARBA00004123"/>
    </source>
</evidence>
<dbReference type="PANTHER" id="PTHR12708">
    <property type="entry name" value="DNA POLYMERASE EPSILON SUBUNIT B"/>
    <property type="match status" value="1"/>
</dbReference>
<comment type="similarity">
    <text evidence="2">Belongs to the DNA polymerase epsilon subunit B family.</text>
</comment>
<evidence type="ECO:0000259" key="13">
    <source>
        <dbReference type="Pfam" id="PF12213"/>
    </source>
</evidence>
<evidence type="ECO:0000256" key="7">
    <source>
        <dbReference type="ARBA" id="ARBA00054225"/>
    </source>
</evidence>
<proteinExistence type="inferred from homology"/>
<dbReference type="Pfam" id="PF12213">
    <property type="entry name" value="Dpoe2NT"/>
    <property type="match status" value="1"/>
</dbReference>
<reference evidence="14" key="2">
    <citation type="submission" date="2025-08" db="UniProtKB">
        <authorList>
            <consortium name="Ensembl"/>
        </authorList>
    </citation>
    <scope>IDENTIFICATION</scope>
</reference>
<dbReference type="InterPro" id="IPR024639">
    <property type="entry name" value="DNA_pol_e_bsu_N"/>
</dbReference>
<evidence type="ECO:0000256" key="8">
    <source>
        <dbReference type="ARBA" id="ARBA00063156"/>
    </source>
</evidence>
<keyword evidence="15" id="KW-1185">Reference proteome</keyword>
<evidence type="ECO:0000256" key="4">
    <source>
        <dbReference type="ARBA" id="ARBA00023125"/>
    </source>
</evidence>
<dbReference type="Ensembl" id="ENSPLOT00000006565.1">
    <property type="protein sequence ID" value="ENSPLOP00000005945.1"/>
    <property type="gene ID" value="ENSPLOG00000004310.1"/>
</dbReference>
<keyword evidence="3" id="KW-0235">DNA replication</keyword>
<evidence type="ECO:0000313" key="14">
    <source>
        <dbReference type="Ensembl" id="ENSPLOP00000005945.1"/>
    </source>
</evidence>
<evidence type="ECO:0000256" key="2">
    <source>
        <dbReference type="ARBA" id="ARBA00009560"/>
    </source>
</evidence>
<organism evidence="14 15">
    <name type="scientific">Panthera leo</name>
    <name type="common">Lion</name>
    <dbReference type="NCBI Taxonomy" id="9689"/>
    <lineage>
        <taxon>Eukaryota</taxon>
        <taxon>Metazoa</taxon>
        <taxon>Chordata</taxon>
        <taxon>Craniata</taxon>
        <taxon>Vertebrata</taxon>
        <taxon>Euteleostomi</taxon>
        <taxon>Mammalia</taxon>
        <taxon>Eutheria</taxon>
        <taxon>Laurasiatheria</taxon>
        <taxon>Carnivora</taxon>
        <taxon>Feliformia</taxon>
        <taxon>Felidae</taxon>
        <taxon>Pantherinae</taxon>
        <taxon>Panthera</taxon>
    </lineage>
</organism>
<dbReference type="GO" id="GO:0042276">
    <property type="term" value="P:error-prone translesion synthesis"/>
    <property type="evidence" value="ECO:0007669"/>
    <property type="project" value="TreeGrafter"/>
</dbReference>